<dbReference type="Proteomes" id="UP000642673">
    <property type="component" value="Unassembled WGS sequence"/>
</dbReference>
<keyword evidence="2" id="KW-1185">Reference proteome</keyword>
<protein>
    <submittedName>
        <fullName evidence="1">Uncharacterized protein</fullName>
    </submittedName>
</protein>
<evidence type="ECO:0000313" key="1">
    <source>
        <dbReference type="EMBL" id="GHB74635.1"/>
    </source>
</evidence>
<reference evidence="2" key="1">
    <citation type="journal article" date="2019" name="Int. J. Syst. Evol. Microbiol.">
        <title>The Global Catalogue of Microorganisms (GCM) 10K type strain sequencing project: providing services to taxonomists for standard genome sequencing and annotation.</title>
        <authorList>
            <consortium name="The Broad Institute Genomics Platform"/>
            <consortium name="The Broad Institute Genome Sequencing Center for Infectious Disease"/>
            <person name="Wu L."/>
            <person name="Ma J."/>
        </authorList>
    </citation>
    <scope>NUCLEOTIDE SEQUENCE [LARGE SCALE GENOMIC DNA]</scope>
    <source>
        <strain evidence="2">JCM 4738</strain>
    </source>
</reference>
<organism evidence="1 2">
    <name type="scientific">Streptomyces cirratus</name>
    <dbReference type="NCBI Taxonomy" id="68187"/>
    <lineage>
        <taxon>Bacteria</taxon>
        <taxon>Bacillati</taxon>
        <taxon>Actinomycetota</taxon>
        <taxon>Actinomycetes</taxon>
        <taxon>Kitasatosporales</taxon>
        <taxon>Streptomycetaceae</taxon>
        <taxon>Streptomyces</taxon>
    </lineage>
</organism>
<gene>
    <name evidence="1" type="ORF">GCM10010347_51360</name>
</gene>
<proteinExistence type="predicted"/>
<comment type="caution">
    <text evidence="1">The sequence shown here is derived from an EMBL/GenBank/DDBJ whole genome shotgun (WGS) entry which is preliminary data.</text>
</comment>
<name>A0ABQ3EYS5_9ACTN</name>
<dbReference type="EMBL" id="BMVP01000012">
    <property type="protein sequence ID" value="GHB74635.1"/>
    <property type="molecule type" value="Genomic_DNA"/>
</dbReference>
<accession>A0ABQ3EYS5</accession>
<evidence type="ECO:0000313" key="2">
    <source>
        <dbReference type="Proteomes" id="UP000642673"/>
    </source>
</evidence>
<sequence length="293" mass="32621">MDYNTLRQRWDALMAPANIYDVDHTLEPLDDAVELARRAGMAIPAGEPPWTGDEVSMRLEHDAHTLTVYRPSRAVQCVDNGRWQVDDGTSDMRISDPEAFDAAVREASRLGLLEQDDFTPFRVTRLRASSCIRGHSPREPRVVDVGVVLKRQLDGLGFEGQGGNVVMYFGPDGSLTGFERVARRVGKVRAAVSGWRSLDDVLTETEDHLRMRRDSDFTVAQARSGYLELGRLQEQAVIQPVYVLALRLGGRNRGREEPERRIEHVVPAALNNIGPLVPGAEPDIPQTPRYSAA</sequence>